<dbReference type="Pfam" id="PF00072">
    <property type="entry name" value="Response_reg"/>
    <property type="match status" value="1"/>
</dbReference>
<sequence>DIRMPGGSGLEVLKSIQQKKLSMIKVLFTNYPLDQYKKKCFELGVDYFFDKSTEFEAVKKVVGDLANSEKLIVKKGEGESGSSSCRRM</sequence>
<dbReference type="Gene3D" id="3.40.50.2300">
    <property type="match status" value="1"/>
</dbReference>
<dbReference type="InterPro" id="IPR001789">
    <property type="entry name" value="Sig_transdc_resp-reg_receiver"/>
</dbReference>
<evidence type="ECO:0000313" key="2">
    <source>
        <dbReference type="EMBL" id="GAH19755.1"/>
    </source>
</evidence>
<organism evidence="2">
    <name type="scientific">marine sediment metagenome</name>
    <dbReference type="NCBI Taxonomy" id="412755"/>
    <lineage>
        <taxon>unclassified sequences</taxon>
        <taxon>metagenomes</taxon>
        <taxon>ecological metagenomes</taxon>
    </lineage>
</organism>
<evidence type="ECO:0000259" key="1">
    <source>
        <dbReference type="PROSITE" id="PS50110"/>
    </source>
</evidence>
<proteinExistence type="predicted"/>
<reference evidence="2" key="1">
    <citation type="journal article" date="2014" name="Front. Microbiol.">
        <title>High frequency of phylogenetically diverse reductive dehalogenase-homologous genes in deep subseafloor sedimentary metagenomes.</title>
        <authorList>
            <person name="Kawai M."/>
            <person name="Futagami T."/>
            <person name="Toyoda A."/>
            <person name="Takaki Y."/>
            <person name="Nishi S."/>
            <person name="Hori S."/>
            <person name="Arai W."/>
            <person name="Tsubouchi T."/>
            <person name="Morono Y."/>
            <person name="Uchiyama I."/>
            <person name="Ito T."/>
            <person name="Fujiyama A."/>
            <person name="Inagaki F."/>
            <person name="Takami H."/>
        </authorList>
    </citation>
    <scope>NUCLEOTIDE SEQUENCE</scope>
    <source>
        <strain evidence="2">Expedition CK06-06</strain>
    </source>
</reference>
<dbReference type="SUPFAM" id="SSF52172">
    <property type="entry name" value="CheY-like"/>
    <property type="match status" value="1"/>
</dbReference>
<gene>
    <name evidence="2" type="ORF">S03H2_08791</name>
</gene>
<name>X1EH94_9ZZZZ</name>
<accession>X1EH94</accession>
<protein>
    <recommendedName>
        <fullName evidence="1">Response regulatory domain-containing protein</fullName>
    </recommendedName>
</protein>
<feature type="non-terminal residue" evidence="2">
    <location>
        <position position="1"/>
    </location>
</feature>
<dbReference type="EMBL" id="BARU01004337">
    <property type="protein sequence ID" value="GAH19755.1"/>
    <property type="molecule type" value="Genomic_DNA"/>
</dbReference>
<dbReference type="AlphaFoldDB" id="X1EH94"/>
<dbReference type="GO" id="GO:0000160">
    <property type="term" value="P:phosphorelay signal transduction system"/>
    <property type="evidence" value="ECO:0007669"/>
    <property type="project" value="InterPro"/>
</dbReference>
<dbReference type="PROSITE" id="PS50110">
    <property type="entry name" value="RESPONSE_REGULATORY"/>
    <property type="match status" value="1"/>
</dbReference>
<dbReference type="CDD" id="cd00156">
    <property type="entry name" value="REC"/>
    <property type="match status" value="1"/>
</dbReference>
<comment type="caution">
    <text evidence="2">The sequence shown here is derived from an EMBL/GenBank/DDBJ whole genome shotgun (WGS) entry which is preliminary data.</text>
</comment>
<feature type="domain" description="Response regulatory" evidence="1">
    <location>
        <begin position="1"/>
        <end position="66"/>
    </location>
</feature>
<dbReference type="InterPro" id="IPR011006">
    <property type="entry name" value="CheY-like_superfamily"/>
</dbReference>